<dbReference type="SUPFAM" id="SSF48498">
    <property type="entry name" value="Tetracyclin repressor-like, C-terminal domain"/>
    <property type="match status" value="1"/>
</dbReference>
<dbReference type="InterPro" id="IPR041479">
    <property type="entry name" value="TetR_CgmR_C"/>
</dbReference>
<dbReference type="SUPFAM" id="SSF46689">
    <property type="entry name" value="Homeodomain-like"/>
    <property type="match status" value="1"/>
</dbReference>
<dbReference type="Pfam" id="PF17937">
    <property type="entry name" value="TetR_C_28"/>
    <property type="match status" value="1"/>
</dbReference>
<dbReference type="RefSeq" id="WP_068811892.1">
    <property type="nucleotide sequence ID" value="NZ_SNXI01000001.1"/>
</dbReference>
<gene>
    <name evidence="4" type="ORF">DEU29_101296</name>
</gene>
<feature type="DNA-binding region" description="H-T-H motif" evidence="2">
    <location>
        <begin position="34"/>
        <end position="53"/>
    </location>
</feature>
<feature type="domain" description="HTH tetR-type" evidence="3">
    <location>
        <begin position="11"/>
        <end position="71"/>
    </location>
</feature>
<evidence type="ECO:0000313" key="5">
    <source>
        <dbReference type="Proteomes" id="UP000295531"/>
    </source>
</evidence>
<evidence type="ECO:0000256" key="1">
    <source>
        <dbReference type="ARBA" id="ARBA00023125"/>
    </source>
</evidence>
<dbReference type="InterPro" id="IPR009057">
    <property type="entry name" value="Homeodomain-like_sf"/>
</dbReference>
<accession>A0A4R6PQV6</accession>
<dbReference type="PROSITE" id="PS50977">
    <property type="entry name" value="HTH_TETR_2"/>
    <property type="match status" value="1"/>
</dbReference>
<dbReference type="OrthoDB" id="5816932at2"/>
<keyword evidence="1 2" id="KW-0238">DNA-binding</keyword>
<reference evidence="4 5" key="1">
    <citation type="submission" date="2019-03" db="EMBL/GenBank/DDBJ databases">
        <title>Freshwater and sediment microbial communities from various areas in North America, analyzing microbe dynamics in response to fracking.</title>
        <authorList>
            <person name="Lamendella R."/>
        </authorList>
    </citation>
    <scope>NUCLEOTIDE SEQUENCE [LARGE SCALE GENOMIC DNA]</scope>
    <source>
        <strain evidence="4 5">18_TX</strain>
    </source>
</reference>
<sequence>MESYRRKKQPELVKKQLIEAGVSIALKRGLAAVTVQGVSEMAGVTKGGFLHHFPCKKDLILAMFNDLLFSVERDLEQHMAEDPEEYGSFTRAYIEFSMASAWDGMHDRRTALAVLSIGESELRSIWASWFNKMQRKHFQTDGDDHLAITRLTVDGLWMATLSDINLPNIGKIRESLLDATRKRG</sequence>
<proteinExistence type="predicted"/>
<keyword evidence="5" id="KW-1185">Reference proteome</keyword>
<name>A0A4R6PQV6_9GAMM</name>
<evidence type="ECO:0000259" key="3">
    <source>
        <dbReference type="PROSITE" id="PS50977"/>
    </source>
</evidence>
<dbReference type="GO" id="GO:0003677">
    <property type="term" value="F:DNA binding"/>
    <property type="evidence" value="ECO:0007669"/>
    <property type="project" value="UniProtKB-UniRule"/>
</dbReference>
<evidence type="ECO:0000256" key="2">
    <source>
        <dbReference type="PROSITE-ProRule" id="PRU00335"/>
    </source>
</evidence>
<protein>
    <submittedName>
        <fullName evidence="4">TetR family transcriptional regulator</fullName>
    </submittedName>
</protein>
<dbReference type="AlphaFoldDB" id="A0A4R6PQV6"/>
<dbReference type="PRINTS" id="PR00455">
    <property type="entry name" value="HTHTETR"/>
</dbReference>
<dbReference type="InterPro" id="IPR036271">
    <property type="entry name" value="Tet_transcr_reg_TetR-rel_C_sf"/>
</dbReference>
<comment type="caution">
    <text evidence="4">The sequence shown here is derived from an EMBL/GenBank/DDBJ whole genome shotgun (WGS) entry which is preliminary data.</text>
</comment>
<dbReference type="Pfam" id="PF00440">
    <property type="entry name" value="TetR_N"/>
    <property type="match status" value="1"/>
</dbReference>
<dbReference type="EMBL" id="SNXI01000001">
    <property type="protein sequence ID" value="TDP40746.1"/>
    <property type="molecule type" value="Genomic_DNA"/>
</dbReference>
<organism evidence="4 5">
    <name type="scientific">Idiomarina aquatica</name>
    <dbReference type="NCBI Taxonomy" id="1327752"/>
    <lineage>
        <taxon>Bacteria</taxon>
        <taxon>Pseudomonadati</taxon>
        <taxon>Pseudomonadota</taxon>
        <taxon>Gammaproteobacteria</taxon>
        <taxon>Alteromonadales</taxon>
        <taxon>Idiomarinaceae</taxon>
        <taxon>Idiomarina</taxon>
    </lineage>
</organism>
<evidence type="ECO:0000313" key="4">
    <source>
        <dbReference type="EMBL" id="TDP40746.1"/>
    </source>
</evidence>
<dbReference type="Proteomes" id="UP000295531">
    <property type="component" value="Unassembled WGS sequence"/>
</dbReference>
<dbReference type="Gene3D" id="1.10.357.10">
    <property type="entry name" value="Tetracycline Repressor, domain 2"/>
    <property type="match status" value="1"/>
</dbReference>
<dbReference type="InterPro" id="IPR001647">
    <property type="entry name" value="HTH_TetR"/>
</dbReference>